<evidence type="ECO:0000313" key="5">
    <source>
        <dbReference type="Proteomes" id="UP000279908"/>
    </source>
</evidence>
<dbReference type="InterPro" id="IPR027304">
    <property type="entry name" value="Trigger_fact/SurA_dom_sf"/>
</dbReference>
<keyword evidence="2" id="KW-1133">Transmembrane helix</keyword>
<dbReference type="PANTHER" id="PTHR47245">
    <property type="entry name" value="PEPTIDYLPROLYL ISOMERASE"/>
    <property type="match status" value="1"/>
</dbReference>
<dbReference type="EMBL" id="RXYK01000003">
    <property type="protein sequence ID" value="RTY39035.1"/>
    <property type="molecule type" value="Genomic_DNA"/>
</dbReference>
<dbReference type="PANTHER" id="PTHR47245:SF2">
    <property type="entry name" value="PEPTIDYL-PROLYL CIS-TRANS ISOMERASE HP_0175-RELATED"/>
    <property type="match status" value="1"/>
</dbReference>
<keyword evidence="2" id="KW-0812">Transmembrane</keyword>
<feature type="transmembrane region" description="Helical" evidence="2">
    <location>
        <begin position="12"/>
        <end position="32"/>
    </location>
</feature>
<dbReference type="InterPro" id="IPR000297">
    <property type="entry name" value="PPIase_PpiC"/>
</dbReference>
<proteinExistence type="predicted"/>
<keyword evidence="1" id="KW-0697">Rotamase</keyword>
<name>A0A432AVJ0_CHLPH</name>
<dbReference type="RefSeq" id="WP_126383705.1">
    <property type="nucleotide sequence ID" value="NZ_RXYK01000003.1"/>
</dbReference>
<dbReference type="AlphaFoldDB" id="A0A432AVJ0"/>
<sequence length="704" mass="77658">MALMSNLRDKTHIILYILLASFLGLIVFEWGMDFAGFGGRGGRGQNAGSVNGVSISYSQYDQLYRQFSENYRRSNPGADMSPEIELRIQEQAWNTVVDQMLLEQQFQKFGITVQDGEILAAINRPDPPQVIAGNFTDPATAQIDRQKLDAARRDPQNSEMWVQVEEIIRRELKIDKLIRALRTMEHVTDLELETLVRQQYTRMAASFIPVPFSFAGDDSKYPVKEDEIKRYYGEHRELFAEAPSRSSDYVFFPLTPSAQDSLAAQQEFASIRAGFATTRNDTDFVRMQSDRSSSINETLDRSDFSPVAGAALFGSSSLRAGSIIGPIADSGTYRLLKIKSVTTARKPVARASHILIRFNPNSRADIQKGRALSDMILRELKAGGNFAELARRYSADPGSAARGGDLGWFRSDRMVPEFADAVFASKPGAIVGPVQTEFGLHIIKVAGFDRKAVVASEIVRTIRPSSETAEGIRRRAMVFQMDAKEKGMDESASADKLPLETTGQFGRHMPIAAIGYNDKIDDFAFRSSEGDLSDVIETPKGFYVMRLTGKNDSGYRKLDDDLKAGITTEIIKEKKGEFIKNRLASLAASPGATLAAIAAADSSFSMFSASDIRWSDGFIPGYGVDRPLVEAMAGMPLARLSEPVQIQSGYAVCEVSSRALPEGLDIKTEKAGIAPQVLGLKQEQLFSAYFSALRKQAKIEDLRP</sequence>
<keyword evidence="1 4" id="KW-0413">Isomerase</keyword>
<dbReference type="InterPro" id="IPR046357">
    <property type="entry name" value="PPIase_dom_sf"/>
</dbReference>
<organism evidence="4 5">
    <name type="scientific">Chlorobium phaeovibrioides</name>
    <dbReference type="NCBI Taxonomy" id="1094"/>
    <lineage>
        <taxon>Bacteria</taxon>
        <taxon>Pseudomonadati</taxon>
        <taxon>Chlorobiota</taxon>
        <taxon>Chlorobiia</taxon>
        <taxon>Chlorobiales</taxon>
        <taxon>Chlorobiaceae</taxon>
        <taxon>Chlorobium/Pelodictyon group</taxon>
        <taxon>Chlorobium</taxon>
    </lineage>
</organism>
<evidence type="ECO:0000313" key="4">
    <source>
        <dbReference type="EMBL" id="RTY39035.1"/>
    </source>
</evidence>
<evidence type="ECO:0000259" key="3">
    <source>
        <dbReference type="PROSITE" id="PS50198"/>
    </source>
</evidence>
<dbReference type="Proteomes" id="UP000279908">
    <property type="component" value="Unassembled WGS sequence"/>
</dbReference>
<comment type="caution">
    <text evidence="4">The sequence shown here is derived from an EMBL/GenBank/DDBJ whole genome shotgun (WGS) entry which is preliminary data.</text>
</comment>
<accession>A0A432AVJ0</accession>
<dbReference type="InterPro" id="IPR050245">
    <property type="entry name" value="PrsA_foldase"/>
</dbReference>
<dbReference type="SUPFAM" id="SSF109998">
    <property type="entry name" value="Triger factor/SurA peptide-binding domain-like"/>
    <property type="match status" value="1"/>
</dbReference>
<dbReference type="Gene3D" id="3.10.50.40">
    <property type="match status" value="1"/>
</dbReference>
<feature type="domain" description="PpiC" evidence="3">
    <location>
        <begin position="346"/>
        <end position="447"/>
    </location>
</feature>
<dbReference type="Pfam" id="PF13623">
    <property type="entry name" value="SurA_N_2"/>
    <property type="match status" value="1"/>
</dbReference>
<evidence type="ECO:0000256" key="1">
    <source>
        <dbReference type="PROSITE-ProRule" id="PRU00278"/>
    </source>
</evidence>
<keyword evidence="2" id="KW-0472">Membrane</keyword>
<dbReference type="Pfam" id="PF13616">
    <property type="entry name" value="Rotamase_3"/>
    <property type="match status" value="1"/>
</dbReference>
<dbReference type="PROSITE" id="PS01096">
    <property type="entry name" value="PPIC_PPIASE_1"/>
    <property type="match status" value="1"/>
</dbReference>
<dbReference type="SUPFAM" id="SSF54534">
    <property type="entry name" value="FKBP-like"/>
    <property type="match status" value="1"/>
</dbReference>
<dbReference type="InterPro" id="IPR023058">
    <property type="entry name" value="PPIase_PpiC_CS"/>
</dbReference>
<protein>
    <submittedName>
        <fullName evidence="4">Peptidylprolyl isomerase</fullName>
    </submittedName>
</protein>
<reference evidence="4 5" key="1">
    <citation type="submission" date="2018-12" db="EMBL/GenBank/DDBJ databases">
        <authorList>
            <person name="Lunina O.N."/>
            <person name="Grouzdev D.S."/>
            <person name="Gorlenko V.M."/>
            <person name="Savvichev A.S."/>
        </authorList>
    </citation>
    <scope>NUCLEOTIDE SEQUENCE [LARGE SCALE GENOMIC DNA]</scope>
    <source>
        <strain evidence="4 5">BrKhr-17</strain>
    </source>
</reference>
<gene>
    <name evidence="4" type="ORF">EKD02_02730</name>
</gene>
<dbReference type="GO" id="GO:0003755">
    <property type="term" value="F:peptidyl-prolyl cis-trans isomerase activity"/>
    <property type="evidence" value="ECO:0007669"/>
    <property type="project" value="UniProtKB-KW"/>
</dbReference>
<evidence type="ECO:0000256" key="2">
    <source>
        <dbReference type="SAM" id="Phobius"/>
    </source>
</evidence>
<dbReference type="Gene3D" id="1.10.4030.10">
    <property type="entry name" value="Porin chaperone SurA, peptide-binding domain"/>
    <property type="match status" value="1"/>
</dbReference>
<dbReference type="PROSITE" id="PS50198">
    <property type="entry name" value="PPIC_PPIASE_2"/>
    <property type="match status" value="1"/>
</dbReference>